<feature type="transmembrane region" description="Helical" evidence="12">
    <location>
        <begin position="145"/>
        <end position="163"/>
    </location>
</feature>
<evidence type="ECO:0000256" key="2">
    <source>
        <dbReference type="ARBA" id="ARBA00004225"/>
    </source>
</evidence>
<dbReference type="EMBL" id="KX774322">
    <property type="protein sequence ID" value="ARU77316.1"/>
    <property type="molecule type" value="Genomic_DNA"/>
</dbReference>
<feature type="transmembrane region" description="Helical" evidence="12">
    <location>
        <begin position="223"/>
        <end position="246"/>
    </location>
</feature>
<evidence type="ECO:0000256" key="10">
    <source>
        <dbReference type="RuleBase" id="RU000471"/>
    </source>
</evidence>
<keyword evidence="8 11" id="KW-0830">Ubiquinone</keyword>
<accession>A0A4Y1K7Q2</accession>
<feature type="transmembrane region" description="Helical" evidence="12">
    <location>
        <begin position="103"/>
        <end position="125"/>
    </location>
</feature>
<dbReference type="InterPro" id="IPR018086">
    <property type="entry name" value="NADH_UbQ_OxRdtase_su1_CS"/>
</dbReference>
<feature type="transmembrane region" description="Helical" evidence="12">
    <location>
        <begin position="291"/>
        <end position="307"/>
    </location>
</feature>
<evidence type="ECO:0000256" key="9">
    <source>
        <dbReference type="ARBA" id="ARBA00023136"/>
    </source>
</evidence>
<evidence type="ECO:0000256" key="4">
    <source>
        <dbReference type="ARBA" id="ARBA00021009"/>
    </source>
</evidence>
<evidence type="ECO:0000256" key="1">
    <source>
        <dbReference type="ARBA" id="ARBA00003257"/>
    </source>
</evidence>
<keyword evidence="9 12" id="KW-0472">Membrane</keyword>
<dbReference type="PROSITE" id="PS00668">
    <property type="entry name" value="COMPLEX1_ND1_2"/>
    <property type="match status" value="1"/>
</dbReference>
<keyword evidence="10" id="KW-0520">NAD</keyword>
<dbReference type="HAMAP" id="MF_01350">
    <property type="entry name" value="NDH1_NuoH"/>
    <property type="match status" value="1"/>
</dbReference>
<keyword evidence="5" id="KW-0813">Transport</keyword>
<evidence type="ECO:0000256" key="5">
    <source>
        <dbReference type="ARBA" id="ARBA00022448"/>
    </source>
</evidence>
<feature type="transmembrane region" description="Helical" evidence="12">
    <location>
        <begin position="175"/>
        <end position="194"/>
    </location>
</feature>
<dbReference type="PANTHER" id="PTHR11432:SF3">
    <property type="entry name" value="NADH-UBIQUINONE OXIDOREDUCTASE CHAIN 1"/>
    <property type="match status" value="1"/>
</dbReference>
<dbReference type="GO" id="GO:0008137">
    <property type="term" value="F:NADH dehydrogenase (ubiquinone) activity"/>
    <property type="evidence" value="ECO:0007669"/>
    <property type="project" value="UniProtKB-EC"/>
</dbReference>
<evidence type="ECO:0000313" key="13">
    <source>
        <dbReference type="EMBL" id="ARU77316.1"/>
    </source>
</evidence>
<comment type="catalytic activity">
    <reaction evidence="11">
        <text>a ubiquinone + NADH + 5 H(+)(in) = a ubiquinol + NAD(+) + 4 H(+)(out)</text>
        <dbReference type="Rhea" id="RHEA:29091"/>
        <dbReference type="Rhea" id="RHEA-COMP:9565"/>
        <dbReference type="Rhea" id="RHEA-COMP:9566"/>
        <dbReference type="ChEBI" id="CHEBI:15378"/>
        <dbReference type="ChEBI" id="CHEBI:16389"/>
        <dbReference type="ChEBI" id="CHEBI:17976"/>
        <dbReference type="ChEBI" id="CHEBI:57540"/>
        <dbReference type="ChEBI" id="CHEBI:57945"/>
        <dbReference type="EC" id="7.1.1.2"/>
    </reaction>
</comment>
<comment type="subcellular location">
    <subcellularLocation>
        <location evidence="10">Mitochondrion inner membrane</location>
        <topology evidence="10">Multi-pass membrane protein</topology>
    </subcellularLocation>
    <subcellularLocation>
        <location evidence="2">Mitochondrion membrane</location>
        <topology evidence="2">Multi-pass membrane protein</topology>
    </subcellularLocation>
</comment>
<comment type="similarity">
    <text evidence="3 10">Belongs to the complex I subunit 1 family.</text>
</comment>
<organism evidence="13">
    <name type="scientific">Mecistocephalus marmoratus</name>
    <dbReference type="NCBI Taxonomy" id="980230"/>
    <lineage>
        <taxon>Eukaryota</taxon>
        <taxon>Metazoa</taxon>
        <taxon>Ecdysozoa</taxon>
        <taxon>Arthropoda</taxon>
        <taxon>Myriapoda</taxon>
        <taxon>Chilopoda</taxon>
        <taxon>Pleurostigmophora</taxon>
        <taxon>Geophilomorpha</taxon>
        <taxon>Mecistocephalidae</taxon>
        <taxon>Mecistocephalus</taxon>
    </lineage>
</organism>
<feature type="transmembrane region" description="Helical" evidence="12">
    <location>
        <begin position="253"/>
        <end position="271"/>
    </location>
</feature>
<dbReference type="GO" id="GO:0003954">
    <property type="term" value="F:NADH dehydrogenase activity"/>
    <property type="evidence" value="ECO:0007669"/>
    <property type="project" value="TreeGrafter"/>
</dbReference>
<feature type="transmembrane region" description="Helical" evidence="12">
    <location>
        <begin position="72"/>
        <end position="91"/>
    </location>
</feature>
<dbReference type="GO" id="GO:0005743">
    <property type="term" value="C:mitochondrial inner membrane"/>
    <property type="evidence" value="ECO:0007669"/>
    <property type="project" value="UniProtKB-SubCell"/>
</dbReference>
<evidence type="ECO:0000256" key="12">
    <source>
        <dbReference type="SAM" id="Phobius"/>
    </source>
</evidence>
<evidence type="ECO:0000256" key="6">
    <source>
        <dbReference type="ARBA" id="ARBA00022692"/>
    </source>
</evidence>
<evidence type="ECO:0000256" key="7">
    <source>
        <dbReference type="ARBA" id="ARBA00022989"/>
    </source>
</evidence>
<gene>
    <name evidence="13" type="primary">NADH1</name>
</gene>
<keyword evidence="6 10" id="KW-0812">Transmembrane</keyword>
<evidence type="ECO:0000256" key="8">
    <source>
        <dbReference type="ARBA" id="ARBA00023075"/>
    </source>
</evidence>
<dbReference type="PROSITE" id="PS00667">
    <property type="entry name" value="COMPLEX1_ND1_1"/>
    <property type="match status" value="1"/>
</dbReference>
<evidence type="ECO:0000256" key="11">
    <source>
        <dbReference type="RuleBase" id="RU000473"/>
    </source>
</evidence>
<reference evidence="13" key="1">
    <citation type="submission" date="2016-08" db="EMBL/GenBank/DDBJ databases">
        <title>Rearrangement of mitochondrial genes in centipedes (Myriapoda Chilopoda).</title>
        <authorList>
            <person name="Dong Y."/>
            <person name="Zhu L."/>
            <person name="Wang C."/>
        </authorList>
    </citation>
    <scope>NUCLEOTIDE SEQUENCE</scope>
</reference>
<geneLocation type="mitochondrion" evidence="13"/>
<evidence type="ECO:0000256" key="3">
    <source>
        <dbReference type="ARBA" id="ARBA00010535"/>
    </source>
</evidence>
<dbReference type="InterPro" id="IPR001694">
    <property type="entry name" value="NADH_UbQ_OxRdtase_su1/FPO"/>
</dbReference>
<keyword evidence="11 13" id="KW-0496">Mitochondrion</keyword>
<name>A0A4Y1K7Q2_9MYRI</name>
<dbReference type="EC" id="7.1.1.2" evidence="11"/>
<proteinExistence type="inferred from homology"/>
<dbReference type="Pfam" id="PF00146">
    <property type="entry name" value="NADHdh"/>
    <property type="match status" value="1"/>
</dbReference>
<protein>
    <recommendedName>
        <fullName evidence="4 11">NADH-ubiquinone oxidoreductase chain 1</fullName>
        <ecNumber evidence="11">7.1.1.2</ecNumber>
    </recommendedName>
</protein>
<dbReference type="AlphaFoldDB" id="A0A4Y1K7Q2"/>
<sequence>MLLSQFVSFFFLAVCVLIGVAFLTLFERKGLGYIQIRKGPNKVGYGGVLQPFADAIKLFVKEGGYPLLSNFLPYYLCPILSLFLSLVVWLLMPYDSGMSDMSFGLLFFLCIVSVSVYPILGSGWYSNSKYALLGCLRSVAQTISYEVSLAMVIIGLVMVLGEYNFISFSGLQEDIWFMFLFFPFALLWVLVMLAETNRAPFDFAEGEAELVSGFNIEYGSGSFALIFMAEYASILMMSLVFSIMFWGGGSPSIILKLSFMAFFFIWVRGVLPGLRYDGLMYLAWKDMLPFVMNYFLLVLGLGVVGIVW</sequence>
<comment type="function">
    <text evidence="1">Core subunit of the mitochondrial membrane respiratory chain NADH dehydrogenase (Complex I) that is believed to belong to the minimal assembly required for catalysis. Complex I functions in the transfer of electrons from NADH to the respiratory chain. The immediate electron acceptor for the enzyme is believed to be ubiquinone.</text>
</comment>
<keyword evidence="7 12" id="KW-1133">Transmembrane helix</keyword>
<feature type="transmembrane region" description="Helical" evidence="12">
    <location>
        <begin position="6"/>
        <end position="23"/>
    </location>
</feature>
<dbReference type="PANTHER" id="PTHR11432">
    <property type="entry name" value="NADH DEHYDROGENASE SUBUNIT 1"/>
    <property type="match status" value="1"/>
</dbReference>
<dbReference type="GO" id="GO:0009060">
    <property type="term" value="P:aerobic respiration"/>
    <property type="evidence" value="ECO:0007669"/>
    <property type="project" value="TreeGrafter"/>
</dbReference>